<feature type="non-terminal residue" evidence="1">
    <location>
        <position position="1"/>
    </location>
</feature>
<accession>A0ACA9N439</accession>
<comment type="caution">
    <text evidence="1">The sequence shown here is derived from an EMBL/GenBank/DDBJ whole genome shotgun (WGS) entry which is preliminary data.</text>
</comment>
<dbReference type="Proteomes" id="UP000789366">
    <property type="component" value="Unassembled WGS sequence"/>
</dbReference>
<gene>
    <name evidence="1" type="ORF">SPELUC_LOCUS8302</name>
</gene>
<organism evidence="1 2">
    <name type="scientific">Cetraspora pellucida</name>
    <dbReference type="NCBI Taxonomy" id="1433469"/>
    <lineage>
        <taxon>Eukaryota</taxon>
        <taxon>Fungi</taxon>
        <taxon>Fungi incertae sedis</taxon>
        <taxon>Mucoromycota</taxon>
        <taxon>Glomeromycotina</taxon>
        <taxon>Glomeromycetes</taxon>
        <taxon>Diversisporales</taxon>
        <taxon>Gigasporaceae</taxon>
        <taxon>Cetraspora</taxon>
    </lineage>
</organism>
<sequence length="53" mass="6077">NVSPMELSLLPVIVKTYNDIYYNTQTTDDAVKFFENLGILPKTHICLRCESPM</sequence>
<evidence type="ECO:0000313" key="2">
    <source>
        <dbReference type="Proteomes" id="UP000789366"/>
    </source>
</evidence>
<proteinExistence type="predicted"/>
<protein>
    <submittedName>
        <fullName evidence="1">1429_t:CDS:1</fullName>
    </submittedName>
</protein>
<reference evidence="1" key="1">
    <citation type="submission" date="2021-06" db="EMBL/GenBank/DDBJ databases">
        <authorList>
            <person name="Kallberg Y."/>
            <person name="Tangrot J."/>
            <person name="Rosling A."/>
        </authorList>
    </citation>
    <scope>NUCLEOTIDE SEQUENCE</scope>
    <source>
        <strain evidence="1">28 12/20/2015</strain>
    </source>
</reference>
<dbReference type="EMBL" id="CAJVPW010012223">
    <property type="protein sequence ID" value="CAG8633427.1"/>
    <property type="molecule type" value="Genomic_DNA"/>
</dbReference>
<evidence type="ECO:0000313" key="1">
    <source>
        <dbReference type="EMBL" id="CAG8633427.1"/>
    </source>
</evidence>
<keyword evidence="2" id="KW-1185">Reference proteome</keyword>
<name>A0ACA9N439_9GLOM</name>